<keyword evidence="2" id="KW-1185">Reference proteome</keyword>
<organism evidence="1 2">
    <name type="scientific">Trifolium medium</name>
    <dbReference type="NCBI Taxonomy" id="97028"/>
    <lineage>
        <taxon>Eukaryota</taxon>
        <taxon>Viridiplantae</taxon>
        <taxon>Streptophyta</taxon>
        <taxon>Embryophyta</taxon>
        <taxon>Tracheophyta</taxon>
        <taxon>Spermatophyta</taxon>
        <taxon>Magnoliopsida</taxon>
        <taxon>eudicotyledons</taxon>
        <taxon>Gunneridae</taxon>
        <taxon>Pentapetalae</taxon>
        <taxon>rosids</taxon>
        <taxon>fabids</taxon>
        <taxon>Fabales</taxon>
        <taxon>Fabaceae</taxon>
        <taxon>Papilionoideae</taxon>
        <taxon>50 kb inversion clade</taxon>
        <taxon>NPAAA clade</taxon>
        <taxon>Hologalegina</taxon>
        <taxon>IRL clade</taxon>
        <taxon>Trifolieae</taxon>
        <taxon>Trifolium</taxon>
    </lineage>
</organism>
<feature type="non-terminal residue" evidence="1">
    <location>
        <position position="71"/>
    </location>
</feature>
<dbReference type="AlphaFoldDB" id="A0A392VEH4"/>
<proteinExistence type="predicted"/>
<feature type="non-terminal residue" evidence="1">
    <location>
        <position position="1"/>
    </location>
</feature>
<comment type="caution">
    <text evidence="1">The sequence shown here is derived from an EMBL/GenBank/DDBJ whole genome shotgun (WGS) entry which is preliminary data.</text>
</comment>
<name>A0A392VEH4_9FABA</name>
<protein>
    <submittedName>
        <fullName evidence="1">Uncharacterized protein</fullName>
    </submittedName>
</protein>
<reference evidence="1 2" key="1">
    <citation type="journal article" date="2018" name="Front. Plant Sci.">
        <title>Red Clover (Trifolium pratense) and Zigzag Clover (T. medium) - A Picture of Genomic Similarities and Differences.</title>
        <authorList>
            <person name="Dluhosova J."/>
            <person name="Istvanek J."/>
            <person name="Nedelnik J."/>
            <person name="Repkova J."/>
        </authorList>
    </citation>
    <scope>NUCLEOTIDE SEQUENCE [LARGE SCALE GENOMIC DNA]</scope>
    <source>
        <strain evidence="2">cv. 10/8</strain>
        <tissue evidence="1">Leaf</tissue>
    </source>
</reference>
<evidence type="ECO:0000313" key="2">
    <source>
        <dbReference type="Proteomes" id="UP000265520"/>
    </source>
</evidence>
<sequence length="71" mass="7440">PITTIPVHQGCRSDDATVLTVAAAESLSIGQPSWSHRLTVVVNSVDGTDVNTSGGTHRWWPLVKVSGGGLF</sequence>
<evidence type="ECO:0000313" key="1">
    <source>
        <dbReference type="EMBL" id="MCI85872.1"/>
    </source>
</evidence>
<dbReference type="Proteomes" id="UP000265520">
    <property type="component" value="Unassembled WGS sequence"/>
</dbReference>
<dbReference type="EMBL" id="LXQA011125612">
    <property type="protein sequence ID" value="MCI85872.1"/>
    <property type="molecule type" value="Genomic_DNA"/>
</dbReference>
<accession>A0A392VEH4</accession>